<dbReference type="Proteomes" id="UP001341840">
    <property type="component" value="Unassembled WGS sequence"/>
</dbReference>
<feature type="compositionally biased region" description="Basic residues" evidence="1">
    <location>
        <begin position="73"/>
        <end position="83"/>
    </location>
</feature>
<dbReference type="EMBL" id="JASCZI010243083">
    <property type="protein sequence ID" value="MED6212652.1"/>
    <property type="molecule type" value="Genomic_DNA"/>
</dbReference>
<accession>A0ABU6YQF9</accession>
<reference evidence="2 3" key="1">
    <citation type="journal article" date="2023" name="Plants (Basel)">
        <title>Bridging the Gap: Combining Genomics and Transcriptomics Approaches to Understand Stylosanthes scabra, an Orphan Legume from the Brazilian Caatinga.</title>
        <authorList>
            <person name="Ferreira-Neto J.R.C."/>
            <person name="da Silva M.D."/>
            <person name="Binneck E."/>
            <person name="de Melo N.F."/>
            <person name="da Silva R.H."/>
            <person name="de Melo A.L.T.M."/>
            <person name="Pandolfi V."/>
            <person name="Bustamante F.O."/>
            <person name="Brasileiro-Vidal A.C."/>
            <person name="Benko-Iseppon A.M."/>
        </authorList>
    </citation>
    <scope>NUCLEOTIDE SEQUENCE [LARGE SCALE GENOMIC DNA]</scope>
    <source>
        <tissue evidence="2">Leaves</tissue>
    </source>
</reference>
<protein>
    <submittedName>
        <fullName evidence="2">Uncharacterized protein</fullName>
    </submittedName>
</protein>
<feature type="region of interest" description="Disordered" evidence="1">
    <location>
        <begin position="61"/>
        <end position="83"/>
    </location>
</feature>
<name>A0ABU6YQF9_9FABA</name>
<evidence type="ECO:0000313" key="2">
    <source>
        <dbReference type="EMBL" id="MED6212652.1"/>
    </source>
</evidence>
<sequence>MGLPRRGWSICSTHMRAPPRLCVAKGSQGMERSSSSTHMRALPRICVGVFLCFAFKRPPPCGIGGSLQAPPARRGRRGGRHRE</sequence>
<evidence type="ECO:0000256" key="1">
    <source>
        <dbReference type="SAM" id="MobiDB-lite"/>
    </source>
</evidence>
<keyword evidence="3" id="KW-1185">Reference proteome</keyword>
<comment type="caution">
    <text evidence="2">The sequence shown here is derived from an EMBL/GenBank/DDBJ whole genome shotgun (WGS) entry which is preliminary data.</text>
</comment>
<proteinExistence type="predicted"/>
<organism evidence="2 3">
    <name type="scientific">Stylosanthes scabra</name>
    <dbReference type="NCBI Taxonomy" id="79078"/>
    <lineage>
        <taxon>Eukaryota</taxon>
        <taxon>Viridiplantae</taxon>
        <taxon>Streptophyta</taxon>
        <taxon>Embryophyta</taxon>
        <taxon>Tracheophyta</taxon>
        <taxon>Spermatophyta</taxon>
        <taxon>Magnoliopsida</taxon>
        <taxon>eudicotyledons</taxon>
        <taxon>Gunneridae</taxon>
        <taxon>Pentapetalae</taxon>
        <taxon>rosids</taxon>
        <taxon>fabids</taxon>
        <taxon>Fabales</taxon>
        <taxon>Fabaceae</taxon>
        <taxon>Papilionoideae</taxon>
        <taxon>50 kb inversion clade</taxon>
        <taxon>dalbergioids sensu lato</taxon>
        <taxon>Dalbergieae</taxon>
        <taxon>Pterocarpus clade</taxon>
        <taxon>Stylosanthes</taxon>
    </lineage>
</organism>
<gene>
    <name evidence="2" type="ORF">PIB30_085488</name>
</gene>
<evidence type="ECO:0000313" key="3">
    <source>
        <dbReference type="Proteomes" id="UP001341840"/>
    </source>
</evidence>